<proteinExistence type="predicted"/>
<dbReference type="EMBL" id="SRMP02000051">
    <property type="protein sequence ID" value="MFN0293674.1"/>
    <property type="molecule type" value="Genomic_DNA"/>
</dbReference>
<dbReference type="Pfam" id="PF18976">
    <property type="entry name" value="DUF5712"/>
    <property type="match status" value="1"/>
</dbReference>
<protein>
    <submittedName>
        <fullName evidence="2">DUF5712 family protein</fullName>
    </submittedName>
</protein>
<sequence length="323" mass="37332">MYINITDKKEANNKGSCSSLVNYLEKENRMHLADVPDRWFGQNGAEFEPFEVRKGIDANIAKLGRQDAKFYLINISPSQKELRHLEEMFGKKGMSEALKIYAEKVMDEYARNFNRPGIDSNEDLLWFAKLEHHRYYSHNDKEVKEGAKKRGELKQGDQRHIQVIVSRKDITNKVKLSPMNASRGKNMEHSKKMGQFDRTAFKRSGEMVFDKEFSFERGLKDTMDYANIQKNGTFEQRKQLDILTVGANMHEDPNGIMPKLAMEISNGLFQSTGVMLEHLGTTASKFLDIMLEPVHVPIAQEPNPMFKKKKKVREHDQSQQLSR</sequence>
<accession>A0ABW9JMJ7</accession>
<evidence type="ECO:0000256" key="1">
    <source>
        <dbReference type="SAM" id="MobiDB-lite"/>
    </source>
</evidence>
<evidence type="ECO:0000313" key="2">
    <source>
        <dbReference type="EMBL" id="MFN0293674.1"/>
    </source>
</evidence>
<dbReference type="RefSeq" id="WP_138729337.1">
    <property type="nucleotide sequence ID" value="NZ_SRMP02000051.1"/>
</dbReference>
<dbReference type="Proteomes" id="UP001517367">
    <property type="component" value="Unassembled WGS sequence"/>
</dbReference>
<evidence type="ECO:0000313" key="3">
    <source>
        <dbReference type="Proteomes" id="UP001517367"/>
    </source>
</evidence>
<gene>
    <name evidence="2" type="ORF">E5L68_020015</name>
</gene>
<organism evidence="2 3">
    <name type="scientific">Pedobacter helvus</name>
    <dbReference type="NCBI Taxonomy" id="2563444"/>
    <lineage>
        <taxon>Bacteria</taxon>
        <taxon>Pseudomonadati</taxon>
        <taxon>Bacteroidota</taxon>
        <taxon>Sphingobacteriia</taxon>
        <taxon>Sphingobacteriales</taxon>
        <taxon>Sphingobacteriaceae</taxon>
        <taxon>Pedobacter</taxon>
    </lineage>
</organism>
<keyword evidence="3" id="KW-1185">Reference proteome</keyword>
<name>A0ABW9JMJ7_9SPHI</name>
<comment type="caution">
    <text evidence="2">The sequence shown here is derived from an EMBL/GenBank/DDBJ whole genome shotgun (WGS) entry which is preliminary data.</text>
</comment>
<reference evidence="2 3" key="1">
    <citation type="submission" date="2024-12" db="EMBL/GenBank/DDBJ databases">
        <authorList>
            <person name="Hu S."/>
        </authorList>
    </citation>
    <scope>NUCLEOTIDE SEQUENCE [LARGE SCALE GENOMIC DNA]</scope>
    <source>
        <strain evidence="2 3">P-25</strain>
    </source>
</reference>
<dbReference type="InterPro" id="IPR043766">
    <property type="entry name" value="BfmA-like"/>
</dbReference>
<feature type="region of interest" description="Disordered" evidence="1">
    <location>
        <begin position="302"/>
        <end position="323"/>
    </location>
</feature>